<organism evidence="1 2">
    <name type="scientific">Phytophthora infestans</name>
    <name type="common">Potato late blight agent</name>
    <name type="synonym">Botrytis infestans</name>
    <dbReference type="NCBI Taxonomy" id="4787"/>
    <lineage>
        <taxon>Eukaryota</taxon>
        <taxon>Sar</taxon>
        <taxon>Stramenopiles</taxon>
        <taxon>Oomycota</taxon>
        <taxon>Peronosporomycetes</taxon>
        <taxon>Peronosporales</taxon>
        <taxon>Peronosporaceae</taxon>
        <taxon>Phytophthora</taxon>
    </lineage>
</organism>
<dbReference type="EMBL" id="JAACNO010001764">
    <property type="protein sequence ID" value="KAF4137709.1"/>
    <property type="molecule type" value="Genomic_DNA"/>
</dbReference>
<comment type="caution">
    <text evidence="1">The sequence shown here is derived from an EMBL/GenBank/DDBJ whole genome shotgun (WGS) entry which is preliminary data.</text>
</comment>
<proteinExistence type="predicted"/>
<dbReference type="Proteomes" id="UP000704712">
    <property type="component" value="Unassembled WGS sequence"/>
</dbReference>
<evidence type="ECO:0000313" key="1">
    <source>
        <dbReference type="EMBL" id="KAF4137709.1"/>
    </source>
</evidence>
<sequence>DPTQTVLQCPKATTDKARELVKESRKKGVAAVSGHIPLEFTVNADGSTLPCGINGAVKGHITLDTGTEYSIVAESLGHNLRDLAAEAEGFGGAIVPITQKIKLDIGAETLVGKLIVASVVCWISPEELPAGKKDFLQSRPLMRKLGYDPVGILSKVREQHSVLDMESVGPEGKGGLRQVMAVAMNLGTPVPTPEEAGFLPDEAYAGFPEGIGNEILTRIERKSGARYF</sequence>
<name>A0A8S9UEM1_PHYIN</name>
<accession>A0A8S9UEM1</accession>
<reference evidence="1" key="1">
    <citation type="submission" date="2020-03" db="EMBL/GenBank/DDBJ databases">
        <title>Hybrid Assembly of Korean Phytophthora infestans isolates.</title>
        <authorList>
            <person name="Prokchorchik M."/>
            <person name="Lee Y."/>
            <person name="Seo J."/>
            <person name="Cho J.-H."/>
            <person name="Park Y.-E."/>
            <person name="Jang D.-C."/>
            <person name="Im J.-S."/>
            <person name="Choi J.-G."/>
            <person name="Park H.-J."/>
            <person name="Lee G.-B."/>
            <person name="Lee Y.-G."/>
            <person name="Hong S.-Y."/>
            <person name="Cho K."/>
            <person name="Sohn K.H."/>
        </authorList>
    </citation>
    <scope>NUCLEOTIDE SEQUENCE</scope>
    <source>
        <strain evidence="1">KR_2_A2</strain>
    </source>
</reference>
<dbReference type="AlphaFoldDB" id="A0A8S9UEM1"/>
<protein>
    <submittedName>
        <fullName evidence="1">Uncharacterized protein</fullName>
    </submittedName>
</protein>
<evidence type="ECO:0000313" key="2">
    <source>
        <dbReference type="Proteomes" id="UP000704712"/>
    </source>
</evidence>
<gene>
    <name evidence="1" type="ORF">GN958_ATG13110</name>
</gene>
<feature type="non-terminal residue" evidence="1">
    <location>
        <position position="1"/>
    </location>
</feature>